<sequence length="259" mass="30789">MANVKWIDAVIWCDGDQSFDGVGDEDEWRQKFSGLFERFAYGRETAPETGRRHFQFRGVLRAPADSGVVDYLSSCGFRHITPTHVRDFEYVYKDKDFYCSWEVYRPEFSDVRDRPQDWMIQVDALPRDGRTIEIIVDPDGRHYKTAWAMYQQYLHKACYCPPFMKGVDLINFVLQARTSDWYILDMPRAFDFTRDWACAIEQVKNGYVYDSRYSFKDKFLPERPRVTLLVNELPDFESYFSSDRVFVFRITPEGYLWSV</sequence>
<organism evidence="1 2">
    <name type="scientific">Lynx rufus smacovirus 1</name>
    <dbReference type="NCBI Taxonomy" id="2592414"/>
    <lineage>
        <taxon>Viruses</taxon>
        <taxon>Monodnaviria</taxon>
        <taxon>Shotokuvirae</taxon>
        <taxon>Cressdnaviricota</taxon>
        <taxon>Arfiviricetes</taxon>
        <taxon>Cremevirales</taxon>
        <taxon>Smacoviridae</taxon>
        <taxon>Felismacovirus</taxon>
        <taxon>Felismacovirus lynas1</taxon>
    </lineage>
</organism>
<dbReference type="RefSeq" id="YP_010798293.1">
    <property type="nucleotide sequence ID" value="NC_076401.1"/>
</dbReference>
<name>A0A513ZT25_9VIRU</name>
<reference evidence="1" key="1">
    <citation type="journal article" date="2019" name="Arch. Virol.">
        <title>Novel smacoviruses identified in the faeces of two wild felids: North American bobcat and African lion.</title>
        <authorList>
            <person name="Kraberger S."/>
            <person name="Serieys L."/>
            <person name="Fountain-Jones N."/>
            <person name="Packer C."/>
            <person name="Riley S."/>
            <person name="Varsani A."/>
        </authorList>
    </citation>
    <scope>NUCLEOTIDE SEQUENCE</scope>
    <source>
        <strain evidence="1">LSF60_322</strain>
    </source>
</reference>
<evidence type="ECO:0000313" key="1">
    <source>
        <dbReference type="EMBL" id="QDH43738.1"/>
    </source>
</evidence>
<accession>A0A513ZT25</accession>
<proteinExistence type="predicted"/>
<dbReference type="GeneID" id="80536437"/>
<protein>
    <submittedName>
        <fullName evidence="1">Replication associated protein</fullName>
    </submittedName>
</protein>
<dbReference type="EMBL" id="MK796234">
    <property type="protein sequence ID" value="QDH43738.1"/>
    <property type="molecule type" value="Genomic_DNA"/>
</dbReference>
<dbReference type="KEGG" id="vg:80536437"/>
<keyword evidence="2" id="KW-1185">Reference proteome</keyword>
<dbReference type="Proteomes" id="UP000676943">
    <property type="component" value="Segment"/>
</dbReference>
<gene>
    <name evidence="1" type="primary">rep</name>
</gene>
<evidence type="ECO:0000313" key="2">
    <source>
        <dbReference type="Proteomes" id="UP000676943"/>
    </source>
</evidence>